<evidence type="ECO:0000313" key="6">
    <source>
        <dbReference type="EMBL" id="MBW45398.1"/>
    </source>
</evidence>
<accession>A0A2M4AXT2</accession>
<dbReference type="GO" id="GO:0032259">
    <property type="term" value="P:methylation"/>
    <property type="evidence" value="ECO:0007669"/>
    <property type="project" value="UniProtKB-KW"/>
</dbReference>
<name>A0A2M4AXT2_9DIPT</name>
<comment type="catalytic activity">
    <reaction evidence="4">
        <text>L-histidyl-[protein] + S-adenosyl-L-methionine = N(tele)-methyl-L-histidyl-[protein] + S-adenosyl-L-homocysteine + H(+)</text>
        <dbReference type="Rhea" id="RHEA:19369"/>
        <dbReference type="Rhea" id="RHEA-COMP:9745"/>
        <dbReference type="Rhea" id="RHEA-COMP:11600"/>
        <dbReference type="ChEBI" id="CHEBI:15378"/>
        <dbReference type="ChEBI" id="CHEBI:16367"/>
        <dbReference type="ChEBI" id="CHEBI:29979"/>
        <dbReference type="ChEBI" id="CHEBI:57856"/>
        <dbReference type="ChEBI" id="CHEBI:59789"/>
        <dbReference type="EC" id="2.1.1.85"/>
    </reaction>
</comment>
<dbReference type="InterPro" id="IPR050600">
    <property type="entry name" value="SETD3_SETD6_MTase"/>
</dbReference>
<organism evidence="6">
    <name type="scientific">Anopheles triannulatus</name>
    <dbReference type="NCBI Taxonomy" id="58253"/>
    <lineage>
        <taxon>Eukaryota</taxon>
        <taxon>Metazoa</taxon>
        <taxon>Ecdysozoa</taxon>
        <taxon>Arthropoda</taxon>
        <taxon>Hexapoda</taxon>
        <taxon>Insecta</taxon>
        <taxon>Pterygota</taxon>
        <taxon>Neoptera</taxon>
        <taxon>Endopterygota</taxon>
        <taxon>Diptera</taxon>
        <taxon>Nematocera</taxon>
        <taxon>Culicoidea</taxon>
        <taxon>Culicidae</taxon>
        <taxon>Anophelinae</taxon>
        <taxon>Anopheles</taxon>
    </lineage>
</organism>
<dbReference type="InterPro" id="IPR025785">
    <property type="entry name" value="SETD3"/>
</dbReference>
<dbReference type="GO" id="GO:0018064">
    <property type="term" value="F:protein-L-histidine N-tele-methyltransferase activity"/>
    <property type="evidence" value="ECO:0007669"/>
    <property type="project" value="UniProtKB-EC"/>
</dbReference>
<evidence type="ECO:0000256" key="2">
    <source>
        <dbReference type="ARBA" id="ARBA00022679"/>
    </source>
</evidence>
<dbReference type="Gene3D" id="3.90.1410.10">
    <property type="entry name" value="set domain protein methyltransferase, domain 1"/>
    <property type="match status" value="1"/>
</dbReference>
<dbReference type="PANTHER" id="PTHR13271">
    <property type="entry name" value="UNCHARACTERIZED PUTATIVE METHYLTRANSFERASE"/>
    <property type="match status" value="1"/>
</dbReference>
<proteinExistence type="inferred from homology"/>
<dbReference type="InterPro" id="IPR015353">
    <property type="entry name" value="Rubisco_LSMT_subst-bd"/>
</dbReference>
<dbReference type="SUPFAM" id="SSF82199">
    <property type="entry name" value="SET domain"/>
    <property type="match status" value="1"/>
</dbReference>
<evidence type="ECO:0000256" key="4">
    <source>
        <dbReference type="PROSITE-ProRule" id="PRU00898"/>
    </source>
</evidence>
<keyword evidence="1 4" id="KW-0489">Methyltransferase</keyword>
<dbReference type="EMBL" id="GGFK01012077">
    <property type="protein sequence ID" value="MBW45398.1"/>
    <property type="molecule type" value="Transcribed_RNA"/>
</dbReference>
<protein>
    <recommendedName>
        <fullName evidence="4">protein-histidine N-methyltransferase</fullName>
        <ecNumber evidence="4">2.1.1.85</ecNumber>
    </recommendedName>
</protein>
<dbReference type="PROSITE" id="PS51565">
    <property type="entry name" value="SAM_MT85_SETD3"/>
    <property type="match status" value="1"/>
</dbReference>
<dbReference type="Gene3D" id="3.90.1420.10">
    <property type="entry name" value="Rubisco LSMT, substrate-binding domain"/>
    <property type="match status" value="1"/>
</dbReference>
<keyword evidence="3 4" id="KW-0949">S-adenosyl-L-methionine</keyword>
<feature type="domain" description="Rubisco LSMT substrate-binding" evidence="5">
    <location>
        <begin position="211"/>
        <end position="353"/>
    </location>
</feature>
<reference evidence="6" key="1">
    <citation type="submission" date="2018-01" db="EMBL/GenBank/DDBJ databases">
        <title>An insight into the sialome of Amazonian anophelines.</title>
        <authorList>
            <person name="Ribeiro J.M."/>
            <person name="Scarpassa V."/>
            <person name="Calvo E."/>
        </authorList>
    </citation>
    <scope>NUCLEOTIDE SEQUENCE</scope>
    <source>
        <tissue evidence="6">Salivary glands</tissue>
    </source>
</reference>
<dbReference type="Pfam" id="PF09273">
    <property type="entry name" value="Rubis-subs-bind"/>
    <property type="match status" value="1"/>
</dbReference>
<dbReference type="GO" id="GO:0016279">
    <property type="term" value="F:protein-lysine N-methyltransferase activity"/>
    <property type="evidence" value="ECO:0007669"/>
    <property type="project" value="TreeGrafter"/>
</dbReference>
<evidence type="ECO:0000256" key="3">
    <source>
        <dbReference type="ARBA" id="ARBA00022691"/>
    </source>
</evidence>
<comment type="similarity">
    <text evidence="4">Belongs to the class V-like SAM-binding methyltransferase superfamily. SETD3 actin-histidine methyltransferase family.</text>
</comment>
<dbReference type="InterPro" id="IPR046341">
    <property type="entry name" value="SET_dom_sf"/>
</dbReference>
<evidence type="ECO:0000259" key="5">
    <source>
        <dbReference type="Pfam" id="PF09273"/>
    </source>
</evidence>
<dbReference type="SUPFAM" id="SSF81822">
    <property type="entry name" value="RuBisCo LSMT C-terminal, substrate-binding domain"/>
    <property type="match status" value="1"/>
</dbReference>
<dbReference type="InterPro" id="IPR036464">
    <property type="entry name" value="Rubisco_LSMT_subst-bd_sf"/>
</dbReference>
<evidence type="ECO:0000256" key="1">
    <source>
        <dbReference type="ARBA" id="ARBA00022603"/>
    </source>
</evidence>
<dbReference type="EC" id="2.1.1.85" evidence="4"/>
<keyword evidence="2 4" id="KW-0808">Transferase</keyword>
<dbReference type="AlphaFoldDB" id="A0A2M4AXT2"/>
<dbReference type="PANTHER" id="PTHR13271:SF47">
    <property type="entry name" value="ACTIN-HISTIDINE N-METHYLTRANSFERASE"/>
    <property type="match status" value="1"/>
</dbReference>
<sequence length="359" mass="41983">MKEQGNIMLALALIMERFRKDSFWRPYLDVLPERYTTPLFYTPEDMIELRETAALEPALKLCKNIARQYGFIKKFVQSRVDGLQHNFTYDIFRWAVSTVMTRQNKVPVNLSTFEELDFTLALIPLWDMANHITPEQRDGHRHNGTPLVTDTTYCSKLEKLESILQADCTKAGEPVFINYGKRTDAEFLVHNGFSFAKNPNTRITKLFALNRTDSLYKKRARLLELLAVPTVGKMEFGYGEHDSGELSPHLYALSRVSVLTEDELDYYIDTVDDPLKRAELCQRRFEPTATIPPPEDLRQRQRQWLASAMETILRRYPTTVAQDETLLQENPPHRLHHLRRLLIEFRLHEKRVLHSFIED</sequence>